<name>A0A8J2ZUQ0_9BACL</name>
<evidence type="ECO:0000313" key="1">
    <source>
        <dbReference type="EMBL" id="GGH79024.1"/>
    </source>
</evidence>
<sequence length="86" mass="9745">MDPKHPLFDQIEKKTNVKKEDIFALAQSVANADFRDEKTVRDIVSRVAKLANVEVSKEKEDKIVNAVTKNNMPLNISSLANMFTQK</sequence>
<gene>
    <name evidence="1" type="ORF">GCM10007096_13340</name>
</gene>
<protein>
    <recommendedName>
        <fullName evidence="3">Stage VI sporulation protein F</fullName>
    </recommendedName>
</protein>
<dbReference type="EMBL" id="BMFV01000007">
    <property type="protein sequence ID" value="GGH79024.1"/>
    <property type="molecule type" value="Genomic_DNA"/>
</dbReference>
<reference evidence="1" key="1">
    <citation type="journal article" date="2014" name="Int. J. Syst. Evol. Microbiol.">
        <title>Complete genome sequence of Corynebacterium casei LMG S-19264T (=DSM 44701T), isolated from a smear-ripened cheese.</title>
        <authorList>
            <consortium name="US DOE Joint Genome Institute (JGI-PGF)"/>
            <person name="Walter F."/>
            <person name="Albersmeier A."/>
            <person name="Kalinowski J."/>
            <person name="Ruckert C."/>
        </authorList>
    </citation>
    <scope>NUCLEOTIDE SEQUENCE</scope>
    <source>
        <strain evidence="1">CGMCC 1.12777</strain>
    </source>
</reference>
<evidence type="ECO:0008006" key="3">
    <source>
        <dbReference type="Google" id="ProtNLM"/>
    </source>
</evidence>
<dbReference type="AlphaFoldDB" id="A0A8J2ZUQ0"/>
<dbReference type="Proteomes" id="UP000656813">
    <property type="component" value="Unassembled WGS sequence"/>
</dbReference>
<dbReference type="Pfam" id="PF14069">
    <property type="entry name" value="SpoVIF"/>
    <property type="match status" value="1"/>
</dbReference>
<dbReference type="InterPro" id="IPR025942">
    <property type="entry name" value="SpoVIF"/>
</dbReference>
<evidence type="ECO:0000313" key="2">
    <source>
        <dbReference type="Proteomes" id="UP000656813"/>
    </source>
</evidence>
<dbReference type="RefSeq" id="WP_188496621.1">
    <property type="nucleotide sequence ID" value="NZ_BMFV01000007.1"/>
</dbReference>
<reference evidence="1" key="2">
    <citation type="submission" date="2020-09" db="EMBL/GenBank/DDBJ databases">
        <authorList>
            <person name="Sun Q."/>
            <person name="Zhou Y."/>
        </authorList>
    </citation>
    <scope>NUCLEOTIDE SEQUENCE</scope>
    <source>
        <strain evidence="1">CGMCC 1.12777</strain>
    </source>
</reference>
<organism evidence="1 2">
    <name type="scientific">Pullulanibacillus pueri</name>
    <dbReference type="NCBI Taxonomy" id="1437324"/>
    <lineage>
        <taxon>Bacteria</taxon>
        <taxon>Bacillati</taxon>
        <taxon>Bacillota</taxon>
        <taxon>Bacilli</taxon>
        <taxon>Bacillales</taxon>
        <taxon>Sporolactobacillaceae</taxon>
        <taxon>Pullulanibacillus</taxon>
    </lineage>
</organism>
<proteinExistence type="predicted"/>
<accession>A0A8J2ZUQ0</accession>
<comment type="caution">
    <text evidence="1">The sequence shown here is derived from an EMBL/GenBank/DDBJ whole genome shotgun (WGS) entry which is preliminary data.</text>
</comment>
<keyword evidence="2" id="KW-1185">Reference proteome</keyword>